<sequence length="157" mass="17835">MKKALLICSLAAYSFMSSQDIKFKDDHVFIDKNKCMKYTSKDMTSHNTFYSLNGDKIFYIDVAENKRGEGYFKIQFTGSDEIITALPTAMNFRKGFIANMIEEGVLDPKNCQVNLSNVKTFKDRYNKNFEDTDTTVIINNAPADSRPRNGVNIRIGG</sequence>
<comment type="caution">
    <text evidence="1">The sequence shown here is derived from an EMBL/GenBank/DDBJ whole genome shotgun (WGS) entry which is preliminary data.</text>
</comment>
<protein>
    <submittedName>
        <fullName evidence="1">Uncharacterized protein</fullName>
    </submittedName>
</protein>
<organism evidence="1 2">
    <name type="scientific">Chryseobacterium defluvii</name>
    <dbReference type="NCBI Taxonomy" id="160396"/>
    <lineage>
        <taxon>Bacteria</taxon>
        <taxon>Pseudomonadati</taxon>
        <taxon>Bacteroidota</taxon>
        <taxon>Flavobacteriia</taxon>
        <taxon>Flavobacteriales</taxon>
        <taxon>Weeksellaceae</taxon>
        <taxon>Chryseobacterium group</taxon>
        <taxon>Chryseobacterium</taxon>
    </lineage>
</organism>
<dbReference type="RefSeq" id="WP_121460925.1">
    <property type="nucleotide sequence ID" value="NZ_RBXB01000001.1"/>
</dbReference>
<evidence type="ECO:0000313" key="2">
    <source>
        <dbReference type="Proteomes" id="UP000272428"/>
    </source>
</evidence>
<dbReference type="EMBL" id="RBXB01000001">
    <property type="protein sequence ID" value="RKT02065.1"/>
    <property type="molecule type" value="Genomic_DNA"/>
</dbReference>
<keyword evidence="2" id="KW-1185">Reference proteome</keyword>
<proteinExistence type="predicted"/>
<evidence type="ECO:0000313" key="1">
    <source>
        <dbReference type="EMBL" id="RKT02065.1"/>
    </source>
</evidence>
<name>A0A495SQU0_9FLAO</name>
<dbReference type="OrthoDB" id="1259396at2"/>
<gene>
    <name evidence="1" type="ORF">BCF58_1298</name>
</gene>
<dbReference type="Proteomes" id="UP000272428">
    <property type="component" value="Unassembled WGS sequence"/>
</dbReference>
<accession>A0A495SQU0</accession>
<reference evidence="1 2" key="1">
    <citation type="submission" date="2018-10" db="EMBL/GenBank/DDBJ databases">
        <title>Genomic Encyclopedia of Archaeal and Bacterial Type Strains, Phase II (KMG-II): from individual species to whole genera.</title>
        <authorList>
            <person name="Goeker M."/>
        </authorList>
    </citation>
    <scope>NUCLEOTIDE SEQUENCE [LARGE SCALE GENOMIC DNA]</scope>
    <source>
        <strain evidence="1 2">DSM 14219</strain>
    </source>
</reference>
<dbReference type="AlphaFoldDB" id="A0A495SQU0"/>